<dbReference type="Pfam" id="PF02995">
    <property type="entry name" value="DUF229"/>
    <property type="match status" value="2"/>
</dbReference>
<dbReference type="Gene3D" id="3.40.720.10">
    <property type="entry name" value="Alkaline Phosphatase, subunit A"/>
    <property type="match status" value="1"/>
</dbReference>
<keyword evidence="3" id="KW-1185">Reference proteome</keyword>
<gene>
    <name evidence="2" type="ORF">MSPICULIGERA_LOCUS5291</name>
</gene>
<sequence length="1379" mass="157289">MVQNRRSRLLVLTTITIGLLIFWKRGVKEEPATLPVAPALLDGDNLNTSGLYTEFAISYDTVFRLLEANVSAMIQKRRARLLVLTAVIIGLLLLWKRGVQEPPSKLPVAPVLHAGNHLNTSSLYTEFAISYDTDPPNPDPADPYSICRLVRYKPLTAELNGIFADQTPYCTNPEYVPATEVRDGAIGYRNSEFWGRRVSSCKARCHYYKGTVGFRPGPWFRLESGKPQPMDCDFIYAECYLKSKLVDAFLHNQVYRNKSETGERPAKRTSGMPDVILIVLDSVATSQAERSLPKTLEFLVNEMSGVQWPFLNRVGSNSMVNGLAFLHGKRINSVQKHTGEELEPEWDWDKVCNQYRDNDTGVVTDYEKLGYKTLFGCESSGGDIWAAPNCKGYSYQPTHHYFGPAAGSFYEIKGLLGRMAKGCWEPHNMLLDYLSNFYKAYPENPKLGIIWPAYIGHNNPNELPHSDIDFKQWFDDNRPLLSDSFIFFMADHGPRYGNLTTTKIGQYEANNPMLVTVVPEWLRANKRLMSNLRENSKHLVTQYDVYATLMDILETDFDAPFLPFRFKEILRPNPNNGTSLLRPLGPFSHRTCRNVPISTEFCLCQYDKISKRPEDVPDLDRMGQVAVTGLNQKLRTYNVSHLCEDWRLKRIDTVAAVEPEDQTQLYKIIVTVDPGAHRFEATIRRDSNAVSGMRLLSLSERLTSYGHTANCVLKTETALRADMRTYCYFQKRRARLLVLTAVIIGLLLLWNRGVREPPSKLPVAPVLRDDNGLNTSGLYTEFAISYDTDPPNPDPSDPFSTCRLVRYNPLPAELKGFARNPGPCKNPGYVPATELRDGAIGLRESAFWASRVNSCQARCLYYVRPRELGRGNWVNLKRGKFEPMNCDWIHSECYMKSNLSDAFLHNQIYRNKSKTSQASTSAPSSRRPDVILIVLDSVAMTQAERSLPKTLDFLVNEMGGVRWPFLNRVGENSMVNAFAFLHGKRIRTVMKYTGEELAPEWNRDKYCYQYRDNDTGVVTDYGKRGGTSYGDIWASPNCRGYSYQPTHHHAEPASLAWTWPSLSDRMRAGCWETHHWLLDYLSNFLKAYPEDPKLGFLWPSHLAHDDPNELLHADVDFKRWFQDNRELLSESFIFFMGDHGPRFGPLTQTKIGHYEVNNPLLVTVVPERLRGHEQLIKNLQENAKHLVTQYDVHATLMDILETSFNKAHLRFEFKEILKPNPNNGTSLLRPLGPFSHRTCRNVPISTEHCLCQYDKIPKIPKDVPDLDRMAQITMEALNQKVRDNNMTDICVEWTLDKVPVVTAMAPENVMQIYIISVIVNPGKHRFEGTLRRDPNADGGLRLLALSERLTAYGNTADCVEKVAPRQIDMRKYCHCRKQK</sequence>
<dbReference type="PANTHER" id="PTHR10974">
    <property type="entry name" value="FI08016P-RELATED"/>
    <property type="match status" value="1"/>
</dbReference>
<keyword evidence="1" id="KW-0812">Transmembrane</keyword>
<evidence type="ECO:0000313" key="2">
    <source>
        <dbReference type="EMBL" id="CAJ0566702.1"/>
    </source>
</evidence>
<feature type="transmembrane region" description="Helical" evidence="1">
    <location>
        <begin position="79"/>
        <end position="95"/>
    </location>
</feature>
<evidence type="ECO:0000313" key="3">
    <source>
        <dbReference type="Proteomes" id="UP001177023"/>
    </source>
</evidence>
<name>A0AA36CDZ8_9BILA</name>
<organism evidence="2 3">
    <name type="scientific">Mesorhabditis spiculigera</name>
    <dbReference type="NCBI Taxonomy" id="96644"/>
    <lineage>
        <taxon>Eukaryota</taxon>
        <taxon>Metazoa</taxon>
        <taxon>Ecdysozoa</taxon>
        <taxon>Nematoda</taxon>
        <taxon>Chromadorea</taxon>
        <taxon>Rhabditida</taxon>
        <taxon>Rhabditina</taxon>
        <taxon>Rhabditomorpha</taxon>
        <taxon>Rhabditoidea</taxon>
        <taxon>Rhabditidae</taxon>
        <taxon>Mesorhabditinae</taxon>
        <taxon>Mesorhabditis</taxon>
    </lineage>
</organism>
<keyword evidence="1" id="KW-1133">Transmembrane helix</keyword>
<accession>A0AA36CDZ8</accession>
<dbReference type="InterPro" id="IPR017850">
    <property type="entry name" value="Alkaline_phosphatase_core_sf"/>
</dbReference>
<protein>
    <submittedName>
        <fullName evidence="2">Uncharacterized protein</fullName>
    </submittedName>
</protein>
<keyword evidence="1" id="KW-0472">Membrane</keyword>
<proteinExistence type="predicted"/>
<dbReference type="EMBL" id="CATQJA010001300">
    <property type="protein sequence ID" value="CAJ0566702.1"/>
    <property type="molecule type" value="Genomic_DNA"/>
</dbReference>
<feature type="non-terminal residue" evidence="2">
    <location>
        <position position="1379"/>
    </location>
</feature>
<dbReference type="SUPFAM" id="SSF53649">
    <property type="entry name" value="Alkaline phosphatase-like"/>
    <property type="match status" value="2"/>
</dbReference>
<dbReference type="InterPro" id="IPR004245">
    <property type="entry name" value="DUF229"/>
</dbReference>
<dbReference type="PANTHER" id="PTHR10974:SF75">
    <property type="entry name" value="SULFATASE DOMAIN-CONTAINING PROTEIN"/>
    <property type="match status" value="1"/>
</dbReference>
<reference evidence="2" key="1">
    <citation type="submission" date="2023-06" db="EMBL/GenBank/DDBJ databases">
        <authorList>
            <person name="Delattre M."/>
        </authorList>
    </citation>
    <scope>NUCLEOTIDE SEQUENCE</scope>
    <source>
        <strain evidence="2">AF72</strain>
    </source>
</reference>
<dbReference type="GO" id="GO:0005615">
    <property type="term" value="C:extracellular space"/>
    <property type="evidence" value="ECO:0007669"/>
    <property type="project" value="TreeGrafter"/>
</dbReference>
<dbReference type="Proteomes" id="UP001177023">
    <property type="component" value="Unassembled WGS sequence"/>
</dbReference>
<evidence type="ECO:0000256" key="1">
    <source>
        <dbReference type="SAM" id="Phobius"/>
    </source>
</evidence>
<comment type="caution">
    <text evidence="2">The sequence shown here is derived from an EMBL/GenBank/DDBJ whole genome shotgun (WGS) entry which is preliminary data.</text>
</comment>
<dbReference type="CDD" id="cd16021">
    <property type="entry name" value="ALP_like"/>
    <property type="match status" value="2"/>
</dbReference>